<keyword evidence="8 9" id="KW-0807">Transducer</keyword>
<evidence type="ECO:0000256" key="1">
    <source>
        <dbReference type="ARBA" id="ARBA00004651"/>
    </source>
</evidence>
<dbReference type="InterPro" id="IPR017452">
    <property type="entry name" value="GPCR_Rhodpsn_7TM"/>
</dbReference>
<feature type="non-terminal residue" evidence="12">
    <location>
        <position position="140"/>
    </location>
</feature>
<evidence type="ECO:0000256" key="9">
    <source>
        <dbReference type="RuleBase" id="RU000688"/>
    </source>
</evidence>
<dbReference type="GO" id="GO:0005886">
    <property type="term" value="C:plasma membrane"/>
    <property type="evidence" value="ECO:0007669"/>
    <property type="project" value="UniProtKB-SubCell"/>
</dbReference>
<dbReference type="GO" id="GO:0004930">
    <property type="term" value="F:G protein-coupled receptor activity"/>
    <property type="evidence" value="ECO:0007669"/>
    <property type="project" value="UniProtKB-KW"/>
</dbReference>
<dbReference type="PROSITE" id="PS00237">
    <property type="entry name" value="G_PROTEIN_RECEP_F1_1"/>
    <property type="match status" value="1"/>
</dbReference>
<name>A0A7K9DQK6_9AVES</name>
<dbReference type="InterPro" id="IPR000276">
    <property type="entry name" value="GPCR_Rhodpsn"/>
</dbReference>
<accession>A0A7K9DQK6</accession>
<evidence type="ECO:0000256" key="2">
    <source>
        <dbReference type="ARBA" id="ARBA00022475"/>
    </source>
</evidence>
<dbReference type="PROSITE" id="PS50262">
    <property type="entry name" value="G_PROTEIN_RECEP_F1_2"/>
    <property type="match status" value="1"/>
</dbReference>
<gene>
    <name evidence="12" type="primary">Mas1_2</name>
    <name evidence="12" type="ORF">HEMCOM_R15002</name>
</gene>
<dbReference type="PRINTS" id="PR02108">
    <property type="entry name" value="MRGPCRFAMILY"/>
</dbReference>
<keyword evidence="6 10" id="KW-0472">Membrane</keyword>
<keyword evidence="7 9" id="KW-0675">Receptor</keyword>
<comment type="similarity">
    <text evidence="9">Belongs to the G-protein coupled receptor 1 family.</text>
</comment>
<dbReference type="InterPro" id="IPR026234">
    <property type="entry name" value="MRGPCRFAMILY"/>
</dbReference>
<evidence type="ECO:0000256" key="4">
    <source>
        <dbReference type="ARBA" id="ARBA00022989"/>
    </source>
</evidence>
<keyword evidence="13" id="KW-1185">Reference proteome</keyword>
<evidence type="ECO:0000256" key="5">
    <source>
        <dbReference type="ARBA" id="ARBA00023040"/>
    </source>
</evidence>
<dbReference type="Pfam" id="PF00001">
    <property type="entry name" value="7tm_1"/>
    <property type="match status" value="1"/>
</dbReference>
<proteinExistence type="inferred from homology"/>
<keyword evidence="5 9" id="KW-0297">G-protein coupled receptor</keyword>
<comment type="subcellular location">
    <subcellularLocation>
        <location evidence="1">Cell membrane</location>
        <topology evidence="1">Multi-pass membrane protein</topology>
    </subcellularLocation>
</comment>
<dbReference type="SUPFAM" id="SSF81321">
    <property type="entry name" value="Family A G protein-coupled receptor-like"/>
    <property type="match status" value="1"/>
</dbReference>
<dbReference type="OrthoDB" id="9896011at2759"/>
<evidence type="ECO:0000313" key="12">
    <source>
        <dbReference type="EMBL" id="NXG66933.1"/>
    </source>
</evidence>
<dbReference type="PANTHER" id="PTHR11334">
    <property type="entry name" value="MAS-RELATED G-PROTEIN COUPLED RECEPTOR"/>
    <property type="match status" value="1"/>
</dbReference>
<feature type="transmembrane region" description="Helical" evidence="10">
    <location>
        <begin position="36"/>
        <end position="61"/>
    </location>
</feature>
<evidence type="ECO:0000256" key="8">
    <source>
        <dbReference type="ARBA" id="ARBA00023224"/>
    </source>
</evidence>
<evidence type="ECO:0000256" key="6">
    <source>
        <dbReference type="ARBA" id="ARBA00023136"/>
    </source>
</evidence>
<keyword evidence="2" id="KW-1003">Cell membrane</keyword>
<reference evidence="12 13" key="1">
    <citation type="submission" date="2019-09" db="EMBL/GenBank/DDBJ databases">
        <title>Bird 10,000 Genomes (B10K) Project - Family phase.</title>
        <authorList>
            <person name="Zhang G."/>
        </authorList>
    </citation>
    <scope>NUCLEOTIDE SEQUENCE [LARGE SCALE GENOMIC DNA]</scope>
    <source>
        <strain evidence="12">B10K-DU-001-23</strain>
        <tissue evidence="12">Muscle</tissue>
    </source>
</reference>
<keyword evidence="4 10" id="KW-1133">Transmembrane helix</keyword>
<organism evidence="12 13">
    <name type="scientific">Hemiprocne comata</name>
    <dbReference type="NCBI Taxonomy" id="243314"/>
    <lineage>
        <taxon>Eukaryota</taxon>
        <taxon>Metazoa</taxon>
        <taxon>Chordata</taxon>
        <taxon>Craniata</taxon>
        <taxon>Vertebrata</taxon>
        <taxon>Euteleostomi</taxon>
        <taxon>Archelosauria</taxon>
        <taxon>Archosauria</taxon>
        <taxon>Dinosauria</taxon>
        <taxon>Saurischia</taxon>
        <taxon>Theropoda</taxon>
        <taxon>Coelurosauria</taxon>
        <taxon>Aves</taxon>
        <taxon>Neognathae</taxon>
        <taxon>Neoaves</taxon>
        <taxon>Strisores</taxon>
        <taxon>Apodiformes</taxon>
        <taxon>Apodidae</taxon>
        <taxon>Hemiprocninae</taxon>
        <taxon>Hemiprocne</taxon>
    </lineage>
</organism>
<feature type="transmembrane region" description="Helical" evidence="10">
    <location>
        <begin position="68"/>
        <end position="88"/>
    </location>
</feature>
<keyword evidence="3 9" id="KW-0812">Transmembrane</keyword>
<sequence length="140" mass="15820">EPNTTDLFLNNSTAGYTGSPAVNESWCKPGYYTMTAIPGVFIAVSLCGLVGNMVVVWFLGFHMKKSPFTVYVLNLAVADFSQLLLLLFKFTLDIIEKVYCISSEQYLWATMYLVFLFLFFYSASMYLLTAMSMERCLSVL</sequence>
<dbReference type="Gene3D" id="1.20.1070.10">
    <property type="entry name" value="Rhodopsin 7-helix transmembrane proteins"/>
    <property type="match status" value="1"/>
</dbReference>
<feature type="domain" description="G-protein coupled receptors family 1 profile" evidence="11">
    <location>
        <begin position="51"/>
        <end position="140"/>
    </location>
</feature>
<evidence type="ECO:0000256" key="10">
    <source>
        <dbReference type="SAM" id="Phobius"/>
    </source>
</evidence>
<dbReference type="AlphaFoldDB" id="A0A7K9DQK6"/>
<feature type="transmembrane region" description="Helical" evidence="10">
    <location>
        <begin position="108"/>
        <end position="128"/>
    </location>
</feature>
<dbReference type="Proteomes" id="UP000518305">
    <property type="component" value="Unassembled WGS sequence"/>
</dbReference>
<evidence type="ECO:0000259" key="11">
    <source>
        <dbReference type="PROSITE" id="PS50262"/>
    </source>
</evidence>
<evidence type="ECO:0000256" key="7">
    <source>
        <dbReference type="ARBA" id="ARBA00023170"/>
    </source>
</evidence>
<dbReference type="PANTHER" id="PTHR11334:SF29">
    <property type="entry name" value="MAS-RELATED G-PROTEIN COUPLED RECEPTOR MEMBER X2"/>
    <property type="match status" value="1"/>
</dbReference>
<dbReference type="EMBL" id="VWZJ01013446">
    <property type="protein sequence ID" value="NXG66933.1"/>
    <property type="molecule type" value="Genomic_DNA"/>
</dbReference>
<protein>
    <submittedName>
        <fullName evidence="12">MAS protein</fullName>
    </submittedName>
</protein>
<comment type="caution">
    <text evidence="12">The sequence shown here is derived from an EMBL/GenBank/DDBJ whole genome shotgun (WGS) entry which is preliminary data.</text>
</comment>
<evidence type="ECO:0000313" key="13">
    <source>
        <dbReference type="Proteomes" id="UP000518305"/>
    </source>
</evidence>
<evidence type="ECO:0000256" key="3">
    <source>
        <dbReference type="ARBA" id="ARBA00022692"/>
    </source>
</evidence>
<dbReference type="PRINTS" id="PR00237">
    <property type="entry name" value="GPCRRHODOPSN"/>
</dbReference>
<feature type="non-terminal residue" evidence="12">
    <location>
        <position position="1"/>
    </location>
</feature>